<evidence type="ECO:0000256" key="8">
    <source>
        <dbReference type="SAM" id="MobiDB-lite"/>
    </source>
</evidence>
<evidence type="ECO:0000313" key="11">
    <source>
        <dbReference type="EMBL" id="KAF4335667.1"/>
    </source>
</evidence>
<feature type="transmembrane region" description="Helical" evidence="9">
    <location>
        <begin position="145"/>
        <end position="165"/>
    </location>
</feature>
<keyword evidence="6" id="KW-0325">Glycoprotein</keyword>
<protein>
    <submittedName>
        <fullName evidence="11">Nicotinamide mononucleotide permease</fullName>
    </submittedName>
</protein>
<evidence type="ECO:0000256" key="1">
    <source>
        <dbReference type="ARBA" id="ARBA00004141"/>
    </source>
</evidence>
<proteinExistence type="predicted"/>
<evidence type="ECO:0000256" key="2">
    <source>
        <dbReference type="ARBA" id="ARBA00022448"/>
    </source>
</evidence>
<dbReference type="SUPFAM" id="SSF103473">
    <property type="entry name" value="MFS general substrate transporter"/>
    <property type="match status" value="1"/>
</dbReference>
<keyword evidence="4 9" id="KW-1133">Transmembrane helix</keyword>
<keyword evidence="3 9" id="KW-0812">Transmembrane</keyword>
<dbReference type="Proteomes" id="UP000730481">
    <property type="component" value="Unassembled WGS sequence"/>
</dbReference>
<reference evidence="11" key="1">
    <citation type="journal article" date="2017" name="Mycologia">
        <title>Fusarium algeriense, sp. nov., a novel toxigenic crown rot pathogen of durum wheat from Algeria is nested in the Fusarium burgessii species complex.</title>
        <authorList>
            <person name="Laraba I."/>
            <person name="Keddad A."/>
            <person name="Boureghda H."/>
            <person name="Abdallah N."/>
            <person name="Vaughan M.M."/>
            <person name="Proctor R.H."/>
            <person name="Busman M."/>
            <person name="O'Donnell K."/>
        </authorList>
    </citation>
    <scope>NUCLEOTIDE SEQUENCE</scope>
    <source>
        <strain evidence="11">NRRL 25174</strain>
    </source>
</reference>
<dbReference type="EMBL" id="PVQB02000542">
    <property type="protein sequence ID" value="KAF4335667.1"/>
    <property type="molecule type" value="Genomic_DNA"/>
</dbReference>
<reference evidence="11" key="2">
    <citation type="submission" date="2020-02" db="EMBL/GenBank/DDBJ databases">
        <title>Identification and distribution of gene clusters putatively required for synthesis of sphingolipid metabolism inhibitors in phylogenetically diverse species of the filamentous fungus Fusarium.</title>
        <authorList>
            <person name="Kim H.-S."/>
            <person name="Busman M."/>
            <person name="Brown D.W."/>
            <person name="Divon H."/>
            <person name="Uhlig S."/>
            <person name="Proctor R.H."/>
        </authorList>
    </citation>
    <scope>NUCLEOTIDE SEQUENCE</scope>
    <source>
        <strain evidence="11">NRRL 25174</strain>
    </source>
</reference>
<dbReference type="PANTHER" id="PTHR43791">
    <property type="entry name" value="PERMEASE-RELATED"/>
    <property type="match status" value="1"/>
</dbReference>
<feature type="transmembrane region" description="Helical" evidence="9">
    <location>
        <begin position="45"/>
        <end position="62"/>
    </location>
</feature>
<dbReference type="Gene3D" id="1.20.1250.20">
    <property type="entry name" value="MFS general substrate transporter like domains"/>
    <property type="match status" value="2"/>
</dbReference>
<gene>
    <name evidence="11" type="ORF">FBEOM_10504</name>
</gene>
<feature type="transmembrane region" description="Helical" evidence="9">
    <location>
        <begin position="353"/>
        <end position="375"/>
    </location>
</feature>
<dbReference type="PROSITE" id="PS50850">
    <property type="entry name" value="MFS"/>
    <property type="match status" value="1"/>
</dbReference>
<feature type="region of interest" description="Disordered" evidence="8">
    <location>
        <begin position="966"/>
        <end position="989"/>
    </location>
</feature>
<feature type="transmembrane region" description="Helical" evidence="9">
    <location>
        <begin position="325"/>
        <end position="347"/>
    </location>
</feature>
<feature type="coiled-coil region" evidence="7">
    <location>
        <begin position="1180"/>
        <end position="1207"/>
    </location>
</feature>
<dbReference type="GO" id="GO:0016020">
    <property type="term" value="C:membrane"/>
    <property type="evidence" value="ECO:0007669"/>
    <property type="project" value="UniProtKB-SubCell"/>
</dbReference>
<keyword evidence="2" id="KW-0813">Transport</keyword>
<dbReference type="GO" id="GO:0022857">
    <property type="term" value="F:transmembrane transporter activity"/>
    <property type="evidence" value="ECO:0007669"/>
    <property type="project" value="InterPro"/>
</dbReference>
<feature type="compositionally biased region" description="Basic and acidic residues" evidence="8">
    <location>
        <begin position="491"/>
        <end position="500"/>
    </location>
</feature>
<organism evidence="11 12">
    <name type="scientific">Fusarium beomiforme</name>
    <dbReference type="NCBI Taxonomy" id="44412"/>
    <lineage>
        <taxon>Eukaryota</taxon>
        <taxon>Fungi</taxon>
        <taxon>Dikarya</taxon>
        <taxon>Ascomycota</taxon>
        <taxon>Pezizomycotina</taxon>
        <taxon>Sordariomycetes</taxon>
        <taxon>Hypocreomycetidae</taxon>
        <taxon>Hypocreales</taxon>
        <taxon>Nectriaceae</taxon>
        <taxon>Fusarium</taxon>
        <taxon>Fusarium burgessii species complex</taxon>
    </lineage>
</organism>
<comment type="caution">
    <text evidence="11">The sequence shown here is derived from an EMBL/GenBank/DDBJ whole genome shotgun (WGS) entry which is preliminary data.</text>
</comment>
<keyword evidence="7" id="KW-0175">Coiled coil</keyword>
<evidence type="ECO:0000256" key="9">
    <source>
        <dbReference type="SAM" id="Phobius"/>
    </source>
</evidence>
<dbReference type="Pfam" id="PF07690">
    <property type="entry name" value="MFS_1"/>
    <property type="match status" value="1"/>
</dbReference>
<dbReference type="InterPro" id="IPR036259">
    <property type="entry name" value="MFS_trans_sf"/>
</dbReference>
<dbReference type="OrthoDB" id="2985014at2759"/>
<evidence type="ECO:0000256" key="5">
    <source>
        <dbReference type="ARBA" id="ARBA00023136"/>
    </source>
</evidence>
<name>A0A9P5DSD4_9HYPO</name>
<evidence type="ECO:0000256" key="4">
    <source>
        <dbReference type="ARBA" id="ARBA00022989"/>
    </source>
</evidence>
<feature type="transmembrane region" description="Helical" evidence="9">
    <location>
        <begin position="88"/>
        <end position="108"/>
    </location>
</feature>
<comment type="subcellular location">
    <subcellularLocation>
        <location evidence="1">Membrane</location>
        <topology evidence="1">Multi-pass membrane protein</topology>
    </subcellularLocation>
</comment>
<evidence type="ECO:0000313" key="12">
    <source>
        <dbReference type="Proteomes" id="UP000730481"/>
    </source>
</evidence>
<evidence type="ECO:0000256" key="6">
    <source>
        <dbReference type="ARBA" id="ARBA00023180"/>
    </source>
</evidence>
<feature type="transmembrane region" description="Helical" evidence="9">
    <location>
        <begin position="177"/>
        <end position="197"/>
    </location>
</feature>
<dbReference type="PANTHER" id="PTHR43791:SF32">
    <property type="entry name" value="MAJOR FACILITATOR SUPERFAMILY (MFS) PROFILE DOMAIN-CONTAINING PROTEIN"/>
    <property type="match status" value="1"/>
</dbReference>
<dbReference type="InterPro" id="IPR011701">
    <property type="entry name" value="MFS"/>
</dbReference>
<feature type="coiled-coil region" evidence="7">
    <location>
        <begin position="1006"/>
        <end position="1033"/>
    </location>
</feature>
<evidence type="ECO:0000256" key="3">
    <source>
        <dbReference type="ARBA" id="ARBA00022692"/>
    </source>
</evidence>
<sequence>MATMSSQPDPQADSPILKTAIQESESPVPIRDWTEKAEVKLRRKIDFTVLPILMLGLFALQLDRGNVGYAMTTSFTDDLGITNDNVNYGNQLMLAAVVIFEIPFNMVLSRIGPALWLIIQVFAWGTIATAQAAVHNKSGFYATRFLLGMWEAGYLAAALTIIASFYTRKEMALRATLVYVGNYCSAGVSGLLAGLIFKIPETSGLKRWQWLFLIDGLFTLLVGVIFIFIMPRSTTDTLPLAGIRRFNVFTDKERDILAKRVILDDPRKSVKLSGISPKTALRICLTSFPMWGHFSINAVSITPKGGLVFYTPTIIKNLGFSASTASFLSAVHNFGVCILAILVSWISDKTLSRGPLCLLCGVYSLVFAGVQFAVVGSTDAWMKYGILTLLNSGVAVSQSLNDAWFSINTQDPQVRCIGLALAVAGSNVGGVAGQNIFTKSDAPYYRKGFLKILCLYAGSIVLIAGMIFYYWNDNRRMKKAEDLEDTEEGEGSDRGKRTRITERSPLELPSIARRFRIRGPYHHLLHITGCLRVIMSISLAESRALMELERNSRIMLQQMRNNETKDYGSKEEKEFVNALRESLHFQYNSNELLLAVSTAVPLLGACYVVCAMEEGAHIHLNLPDGWKYLNVCSEPTLRECLESIGRAGLDTLQIAEHNMDMIDESSEGTTEILADILAATKMLPDSEQARVVYNRLTRLGRIPDACFVHLTDTEKALEECLLAVLEFHTALAMKLDTTEGKAAAESSARIQSQIEREAGGDSCSTERPAKAMLMAVDNARAAVQKANSNAPPGWQDCAADVASAFAQASPSIIAQMLPALTDEPDPKPTINQEETPPLSDLVELMDPAYNAALLLAPFINNLHALLHSGPNGSIDWSKFKEDEGQGITWILTNALQQERGVDGLKTTGPITELKDAFCKIINTAEAISNFLPEHSETPPELIKGWQEDMTKAKAIVLKLETTAKSFPGSGGNTPQLRDLNANRPATNEPIRTTSSLESLTISLNAAQTVTKTLQKEAANVRKARNEFEAIRSRFEQPPVAGQLLHKVEDILADTITTFLILRDRIFELKNFYAAITAIIRVVMEEKARRLGWSPANNRVPGVTDIDSEFLYSSTLQIKAYLQLLTKAVEKYNERHRHSISRELVHARDISEDLEDLKRVQLKQAGLLTSYDNTFMCILEEMENSNDRSSAEKRIERIEREIEKLQQGDAPKVDPFFIAAIEAGAATVTEHVEKSM</sequence>
<feature type="transmembrane region" description="Helical" evidence="9">
    <location>
        <begin position="209"/>
        <end position="230"/>
    </location>
</feature>
<evidence type="ECO:0000256" key="7">
    <source>
        <dbReference type="SAM" id="Coils"/>
    </source>
</evidence>
<keyword evidence="12" id="KW-1185">Reference proteome</keyword>
<dbReference type="InterPro" id="IPR020846">
    <property type="entry name" value="MFS_dom"/>
</dbReference>
<accession>A0A9P5DSD4</accession>
<feature type="transmembrane region" description="Helical" evidence="9">
    <location>
        <begin position="449"/>
        <end position="471"/>
    </location>
</feature>
<feature type="transmembrane region" description="Helical" evidence="9">
    <location>
        <begin position="115"/>
        <end position="133"/>
    </location>
</feature>
<dbReference type="AlphaFoldDB" id="A0A9P5DSD4"/>
<feature type="domain" description="Major facilitator superfamily (MFS) profile" evidence="10">
    <location>
        <begin position="49"/>
        <end position="476"/>
    </location>
</feature>
<keyword evidence="5 9" id="KW-0472">Membrane</keyword>
<feature type="region of interest" description="Disordered" evidence="8">
    <location>
        <begin position="481"/>
        <end position="500"/>
    </location>
</feature>
<evidence type="ECO:0000259" key="10">
    <source>
        <dbReference type="PROSITE" id="PS50850"/>
    </source>
</evidence>